<dbReference type="InParanoid" id="G3H9H9"/>
<protein>
    <submittedName>
        <fullName evidence="1">Uncharacterized protein</fullName>
    </submittedName>
</protein>
<dbReference type="Proteomes" id="UP000001075">
    <property type="component" value="Unassembled WGS sequence"/>
</dbReference>
<proteinExistence type="predicted"/>
<accession>G3H9H9</accession>
<evidence type="ECO:0000313" key="1">
    <source>
        <dbReference type="EMBL" id="EGW00904.1"/>
    </source>
</evidence>
<reference evidence="2" key="1">
    <citation type="journal article" date="2011" name="Nat. Biotechnol.">
        <title>The genomic sequence of the Chinese hamster ovary (CHO)-K1 cell line.</title>
        <authorList>
            <person name="Xu X."/>
            <person name="Nagarajan H."/>
            <person name="Lewis N.E."/>
            <person name="Pan S."/>
            <person name="Cai Z."/>
            <person name="Liu X."/>
            <person name="Chen W."/>
            <person name="Xie M."/>
            <person name="Wang W."/>
            <person name="Hammond S."/>
            <person name="Andersen M.R."/>
            <person name="Neff N."/>
            <person name="Passarelli B."/>
            <person name="Koh W."/>
            <person name="Fan H.C."/>
            <person name="Wang J."/>
            <person name="Gui Y."/>
            <person name="Lee K.H."/>
            <person name="Betenbaugh M.J."/>
            <person name="Quake S.R."/>
            <person name="Famili I."/>
            <person name="Palsson B.O."/>
            <person name="Wang J."/>
        </authorList>
    </citation>
    <scope>NUCLEOTIDE SEQUENCE [LARGE SCALE GENOMIC DNA]</scope>
    <source>
        <strain evidence="2">CHO K1 cell line</strain>
    </source>
</reference>
<evidence type="ECO:0000313" key="2">
    <source>
        <dbReference type="Proteomes" id="UP000001075"/>
    </source>
</evidence>
<dbReference type="EMBL" id="JH000230">
    <property type="protein sequence ID" value="EGW00904.1"/>
    <property type="molecule type" value="Genomic_DNA"/>
</dbReference>
<organism evidence="1 2">
    <name type="scientific">Cricetulus griseus</name>
    <name type="common">Chinese hamster</name>
    <name type="synonym">Cricetulus barabensis griseus</name>
    <dbReference type="NCBI Taxonomy" id="10029"/>
    <lineage>
        <taxon>Eukaryota</taxon>
        <taxon>Metazoa</taxon>
        <taxon>Chordata</taxon>
        <taxon>Craniata</taxon>
        <taxon>Vertebrata</taxon>
        <taxon>Euteleostomi</taxon>
        <taxon>Mammalia</taxon>
        <taxon>Eutheria</taxon>
        <taxon>Euarchontoglires</taxon>
        <taxon>Glires</taxon>
        <taxon>Rodentia</taxon>
        <taxon>Myomorpha</taxon>
        <taxon>Muroidea</taxon>
        <taxon>Cricetidae</taxon>
        <taxon>Cricetinae</taxon>
        <taxon>Cricetulus</taxon>
    </lineage>
</organism>
<sequence>METCVERGFKRLLETNLWAKWQQETAQREKRFSNRTILVETHGLNQRGLSVSSLKNIYLDIHGLPPLSTEQISLRWPGMLVGPWPRHPLFESDISSELNSGLLQELQVLLTIEPSLRP</sequence>
<name>G3H9H9_CRIGR</name>
<gene>
    <name evidence="1" type="ORF">I79_007052</name>
</gene>
<dbReference type="AlphaFoldDB" id="G3H9H9"/>